<dbReference type="AlphaFoldDB" id="A0ABC8RPW2"/>
<comment type="caution">
    <text evidence="1">The sequence shown here is derived from an EMBL/GenBank/DDBJ whole genome shotgun (WGS) entry which is preliminary data.</text>
</comment>
<evidence type="ECO:0000313" key="2">
    <source>
        <dbReference type="Proteomes" id="UP001642360"/>
    </source>
</evidence>
<accession>A0ABC8RPW2</accession>
<protein>
    <submittedName>
        <fullName evidence="1">Uncharacterized protein</fullName>
    </submittedName>
</protein>
<dbReference type="EMBL" id="CAUOFW020001636">
    <property type="protein sequence ID" value="CAK9147003.1"/>
    <property type="molecule type" value="Genomic_DNA"/>
</dbReference>
<gene>
    <name evidence="1" type="ORF">ILEXP_LOCUS14882</name>
</gene>
<proteinExistence type="predicted"/>
<evidence type="ECO:0000313" key="1">
    <source>
        <dbReference type="EMBL" id="CAK9147003.1"/>
    </source>
</evidence>
<sequence length="184" mass="20230">MDSTVTTFTSVYGKLVSLVHDHVSVSEQIHQADSTTTNYPTVGEKDEVEKTVADLFNLVDDPVATILSTLLLLTLESVFLALGGVHSVLCSSSAQLPLNFGGLKFDLLSTAGKSNLFYQIFNGVFDDQFAAMDALLNGKESFALQVLYLFFPKMMHVEICAWLSSTCRFISNSSLTRKPLQEYV</sequence>
<organism evidence="1 2">
    <name type="scientific">Ilex paraguariensis</name>
    <name type="common">yerba mate</name>
    <dbReference type="NCBI Taxonomy" id="185542"/>
    <lineage>
        <taxon>Eukaryota</taxon>
        <taxon>Viridiplantae</taxon>
        <taxon>Streptophyta</taxon>
        <taxon>Embryophyta</taxon>
        <taxon>Tracheophyta</taxon>
        <taxon>Spermatophyta</taxon>
        <taxon>Magnoliopsida</taxon>
        <taxon>eudicotyledons</taxon>
        <taxon>Gunneridae</taxon>
        <taxon>Pentapetalae</taxon>
        <taxon>asterids</taxon>
        <taxon>campanulids</taxon>
        <taxon>Aquifoliales</taxon>
        <taxon>Aquifoliaceae</taxon>
        <taxon>Ilex</taxon>
    </lineage>
</organism>
<dbReference type="Proteomes" id="UP001642360">
    <property type="component" value="Unassembled WGS sequence"/>
</dbReference>
<keyword evidence="2" id="KW-1185">Reference proteome</keyword>
<name>A0ABC8RPW2_9AQUA</name>
<reference evidence="1 2" key="1">
    <citation type="submission" date="2024-02" db="EMBL/GenBank/DDBJ databases">
        <authorList>
            <person name="Vignale AGUSTIN F."/>
            <person name="Sosa J E."/>
            <person name="Modenutti C."/>
        </authorList>
    </citation>
    <scope>NUCLEOTIDE SEQUENCE [LARGE SCALE GENOMIC DNA]</scope>
</reference>